<name>A0AAD4W956_PRUDU</name>
<dbReference type="AlphaFoldDB" id="A0AAD4W956"/>
<protein>
    <submittedName>
        <fullName evidence="1">Uncharacterized protein</fullName>
    </submittedName>
</protein>
<dbReference type="Proteomes" id="UP001054821">
    <property type="component" value="Chromosome 3"/>
</dbReference>
<comment type="caution">
    <text evidence="1">The sequence shown here is derived from an EMBL/GenBank/DDBJ whole genome shotgun (WGS) entry which is preliminary data.</text>
</comment>
<evidence type="ECO:0000313" key="1">
    <source>
        <dbReference type="EMBL" id="KAI5339119.1"/>
    </source>
</evidence>
<gene>
    <name evidence="1" type="ORF">L3X38_018391</name>
</gene>
<sequence length="207" mass="22741">MSRTPTILHLIADSQKHVVNPADPATRTPASITTTKGSTFHTSSKNSAWIIDLGATDHMTFDPDQLINRKSFTPPVVSNANGMPSLVDILTGTTIGYGTRRGKVYYLDWAPDNESQLGSNRPLPENQHQHDLVSPCYPTQGEETDEIWPTPETSSALVLHQSPTEDVIHVTSCPETDNINEISRDNLISEGTKPAYQIPKRKTVANL</sequence>
<accession>A0AAD4W956</accession>
<evidence type="ECO:0000313" key="2">
    <source>
        <dbReference type="Proteomes" id="UP001054821"/>
    </source>
</evidence>
<organism evidence="1 2">
    <name type="scientific">Prunus dulcis</name>
    <name type="common">Almond</name>
    <name type="synonym">Amygdalus dulcis</name>
    <dbReference type="NCBI Taxonomy" id="3755"/>
    <lineage>
        <taxon>Eukaryota</taxon>
        <taxon>Viridiplantae</taxon>
        <taxon>Streptophyta</taxon>
        <taxon>Embryophyta</taxon>
        <taxon>Tracheophyta</taxon>
        <taxon>Spermatophyta</taxon>
        <taxon>Magnoliopsida</taxon>
        <taxon>eudicotyledons</taxon>
        <taxon>Gunneridae</taxon>
        <taxon>Pentapetalae</taxon>
        <taxon>rosids</taxon>
        <taxon>fabids</taxon>
        <taxon>Rosales</taxon>
        <taxon>Rosaceae</taxon>
        <taxon>Amygdaloideae</taxon>
        <taxon>Amygdaleae</taxon>
        <taxon>Prunus</taxon>
    </lineage>
</organism>
<reference evidence="1 2" key="1">
    <citation type="journal article" date="2022" name="G3 (Bethesda)">
        <title>Whole-genome sequence and methylome profiling of the almond [Prunus dulcis (Mill.) D.A. Webb] cultivar 'Nonpareil'.</title>
        <authorList>
            <person name="D'Amico-Willman K.M."/>
            <person name="Ouma W.Z."/>
            <person name="Meulia T."/>
            <person name="Sideli G.M."/>
            <person name="Gradziel T.M."/>
            <person name="Fresnedo-Ramirez J."/>
        </authorList>
    </citation>
    <scope>NUCLEOTIDE SEQUENCE [LARGE SCALE GENOMIC DNA]</scope>
    <source>
        <strain evidence="1">Clone GOH B32 T37-40</strain>
    </source>
</reference>
<keyword evidence="2" id="KW-1185">Reference proteome</keyword>
<dbReference type="EMBL" id="JAJFAZ020000003">
    <property type="protein sequence ID" value="KAI5339119.1"/>
    <property type="molecule type" value="Genomic_DNA"/>
</dbReference>
<proteinExistence type="predicted"/>